<dbReference type="Proteomes" id="UP000011014">
    <property type="component" value="Unassembled WGS sequence"/>
</dbReference>
<reference evidence="1" key="1">
    <citation type="journal article" date="2010" name="Science">
        <title>Plasticity of animal genome architecture unmasked by rapid evolution of a pelagic tunicate.</title>
        <authorList>
            <person name="Denoeud F."/>
            <person name="Henriet S."/>
            <person name="Mungpakdee S."/>
            <person name="Aury J.M."/>
            <person name="Da Silva C."/>
            <person name="Brinkmann H."/>
            <person name="Mikhaleva J."/>
            <person name="Olsen L.C."/>
            <person name="Jubin C."/>
            <person name="Canestro C."/>
            <person name="Bouquet J.M."/>
            <person name="Danks G."/>
            <person name="Poulain J."/>
            <person name="Campsteijn C."/>
            <person name="Adamski M."/>
            <person name="Cross I."/>
            <person name="Yadetie F."/>
            <person name="Muffato M."/>
            <person name="Louis A."/>
            <person name="Butcher S."/>
            <person name="Tsagkogeorga G."/>
            <person name="Konrad A."/>
            <person name="Singh S."/>
            <person name="Jensen M.F."/>
            <person name="Cong E.H."/>
            <person name="Eikeseth-Otteraa H."/>
            <person name="Noel B."/>
            <person name="Anthouard V."/>
            <person name="Porcel B.M."/>
            <person name="Kachouri-Lafond R."/>
            <person name="Nishino A."/>
            <person name="Ugolini M."/>
            <person name="Chourrout P."/>
            <person name="Nishida H."/>
            <person name="Aasland R."/>
            <person name="Huzurbazar S."/>
            <person name="Westhof E."/>
            <person name="Delsuc F."/>
            <person name="Lehrach H."/>
            <person name="Reinhardt R."/>
            <person name="Weissenbach J."/>
            <person name="Roy S.W."/>
            <person name="Artiguenave F."/>
            <person name="Postlethwait J.H."/>
            <person name="Manak J.R."/>
            <person name="Thompson E.M."/>
            <person name="Jaillon O."/>
            <person name="Du Pasquier L."/>
            <person name="Boudinot P."/>
            <person name="Liberles D.A."/>
            <person name="Volff J.N."/>
            <person name="Philippe H."/>
            <person name="Lenhard B."/>
            <person name="Roest Crollius H."/>
            <person name="Wincker P."/>
            <person name="Chourrout D."/>
        </authorList>
    </citation>
    <scope>NUCLEOTIDE SEQUENCE [LARGE SCALE GENOMIC DNA]</scope>
</reference>
<dbReference type="InParanoid" id="E4WZE8"/>
<dbReference type="Proteomes" id="UP000001307">
    <property type="component" value="Unassembled WGS sequence"/>
</dbReference>
<proteinExistence type="predicted"/>
<evidence type="ECO:0000313" key="1">
    <source>
        <dbReference type="EMBL" id="CBY22544.1"/>
    </source>
</evidence>
<organism evidence="1">
    <name type="scientific">Oikopleura dioica</name>
    <name type="common">Tunicate</name>
    <dbReference type="NCBI Taxonomy" id="34765"/>
    <lineage>
        <taxon>Eukaryota</taxon>
        <taxon>Metazoa</taxon>
        <taxon>Chordata</taxon>
        <taxon>Tunicata</taxon>
        <taxon>Appendicularia</taxon>
        <taxon>Copelata</taxon>
        <taxon>Oikopleuridae</taxon>
        <taxon>Oikopleura</taxon>
    </lineage>
</organism>
<name>E4WZE8_OIKDI</name>
<sequence length="121" mass="14145">MSSKRSSMPKFELSDKIEELDELLLKTQIENYQKTAIIVGKQIQLLKTENAEIEEKIKKREQELAPCFIEKWLESIPKKVETESSSDDSSRRCELCKQKMPKKKEFGSKSNAIVEKRKSFF</sequence>
<dbReference type="EMBL" id="FN653019">
    <property type="protein sequence ID" value="CBY22544.1"/>
    <property type="molecule type" value="Genomic_DNA"/>
</dbReference>
<evidence type="ECO:0000313" key="2">
    <source>
        <dbReference type="EMBL" id="CBY36323.1"/>
    </source>
</evidence>
<protein>
    <submittedName>
        <fullName evidence="1">Uncharacterized protein</fullName>
    </submittedName>
</protein>
<dbReference type="AlphaFoldDB" id="E4WZE8"/>
<gene>
    <name evidence="1" type="ORF">GSOID_T00013304001</name>
    <name evidence="2" type="ORF">GSOID_T00028818001</name>
</gene>
<keyword evidence="3" id="KW-1185">Reference proteome</keyword>
<accession>E4WZE8</accession>
<evidence type="ECO:0000313" key="3">
    <source>
        <dbReference type="Proteomes" id="UP000001307"/>
    </source>
</evidence>
<dbReference type="EMBL" id="FN654758">
    <property type="protein sequence ID" value="CBY36323.1"/>
    <property type="molecule type" value="Genomic_DNA"/>
</dbReference>